<comment type="pathway">
    <text evidence="2">Purine metabolism; purine nucleoside salvage.</text>
</comment>
<dbReference type="Gene3D" id="3.20.20.140">
    <property type="entry name" value="Metal-dependent hydrolases"/>
    <property type="match status" value="1"/>
</dbReference>
<dbReference type="GO" id="GO:0043103">
    <property type="term" value="P:hypoxanthine salvage"/>
    <property type="evidence" value="ECO:0007669"/>
    <property type="project" value="TreeGrafter"/>
</dbReference>
<dbReference type="GO" id="GO:0006146">
    <property type="term" value="P:adenine catabolic process"/>
    <property type="evidence" value="ECO:0007669"/>
    <property type="project" value="TreeGrafter"/>
</dbReference>
<feature type="domain" description="Adenosine deaminase" evidence="7">
    <location>
        <begin position="22"/>
        <end position="353"/>
    </location>
</feature>
<dbReference type="InterPro" id="IPR032466">
    <property type="entry name" value="Metal_Hydrolase"/>
</dbReference>
<evidence type="ECO:0000256" key="1">
    <source>
        <dbReference type="ARBA" id="ARBA00001947"/>
    </source>
</evidence>
<gene>
    <name evidence="8" type="ORF">BSTOLATCC_MIC13053</name>
</gene>
<organism evidence="8 9">
    <name type="scientific">Blepharisma stoltei</name>
    <dbReference type="NCBI Taxonomy" id="1481888"/>
    <lineage>
        <taxon>Eukaryota</taxon>
        <taxon>Sar</taxon>
        <taxon>Alveolata</taxon>
        <taxon>Ciliophora</taxon>
        <taxon>Postciliodesmatophora</taxon>
        <taxon>Heterotrichea</taxon>
        <taxon>Heterotrichida</taxon>
        <taxon>Blepharismidae</taxon>
        <taxon>Blepharisma</taxon>
    </lineage>
</organism>
<protein>
    <recommendedName>
        <fullName evidence="7">Adenosine deaminase domain-containing protein</fullName>
    </recommendedName>
</protein>
<keyword evidence="3" id="KW-0479">Metal-binding</keyword>
<comment type="caution">
    <text evidence="8">The sequence shown here is derived from an EMBL/GenBank/DDBJ whole genome shotgun (WGS) entry which is preliminary data.</text>
</comment>
<evidence type="ECO:0000256" key="4">
    <source>
        <dbReference type="ARBA" id="ARBA00022726"/>
    </source>
</evidence>
<sequence>MLFGEKIKNSFIIMESFINSLPKAELHMHLEGALEPELLLKLAERNGVQLPYTLEELKSRRESYENLMDFLREFNIGTLVLKNYQDFYDMLWSYLLKCSQQNIVYTEIMINVCRYTDDVSLNSVMEAYRNACRNAEAQFGVKAKFILNILKNASYEANLRMVESCAAYKDIIIGFGVAGAEVVAYSSSLKPIFERAKELELCGANKTNICCHAGEEGDPSYVIDALCGINVSRIDHGVRSLEDPFLVKALVSLQIPLTVCPLSNQKLKVLDRYFGGNHVVGRMIEEGLMVTINSDDPAFFGGYLNENFLEVVKSLSHLSESEIKDHIKQLCKNSFLAAFISDEEKMYYCNLVDQAYSQQS</sequence>
<dbReference type="PANTHER" id="PTHR43114">
    <property type="entry name" value="ADENINE DEAMINASE"/>
    <property type="match status" value="1"/>
</dbReference>
<evidence type="ECO:0000256" key="3">
    <source>
        <dbReference type="ARBA" id="ARBA00022723"/>
    </source>
</evidence>
<evidence type="ECO:0000256" key="5">
    <source>
        <dbReference type="ARBA" id="ARBA00022801"/>
    </source>
</evidence>
<evidence type="ECO:0000256" key="6">
    <source>
        <dbReference type="ARBA" id="ARBA00022833"/>
    </source>
</evidence>
<evidence type="ECO:0000313" key="9">
    <source>
        <dbReference type="Proteomes" id="UP001162131"/>
    </source>
</evidence>
<dbReference type="GO" id="GO:0005829">
    <property type="term" value="C:cytosol"/>
    <property type="evidence" value="ECO:0007669"/>
    <property type="project" value="TreeGrafter"/>
</dbReference>
<dbReference type="GO" id="GO:0000034">
    <property type="term" value="F:adenine deaminase activity"/>
    <property type="evidence" value="ECO:0007669"/>
    <property type="project" value="TreeGrafter"/>
</dbReference>
<dbReference type="EMBL" id="CAJZBQ010000013">
    <property type="protein sequence ID" value="CAG9315279.1"/>
    <property type="molecule type" value="Genomic_DNA"/>
</dbReference>
<dbReference type="InterPro" id="IPR001365">
    <property type="entry name" value="A_deaminase_dom"/>
</dbReference>
<dbReference type="Pfam" id="PF00962">
    <property type="entry name" value="A_deaminase"/>
    <property type="match status" value="1"/>
</dbReference>
<dbReference type="Proteomes" id="UP001162131">
    <property type="component" value="Unassembled WGS sequence"/>
</dbReference>
<dbReference type="NCBIfam" id="TIGR01430">
    <property type="entry name" value="aden_deam"/>
    <property type="match status" value="1"/>
</dbReference>
<name>A0AAU9J3N7_9CILI</name>
<dbReference type="AlphaFoldDB" id="A0AAU9J3N7"/>
<dbReference type="InterPro" id="IPR006330">
    <property type="entry name" value="Ado/ade_deaminase"/>
</dbReference>
<dbReference type="GO" id="GO:0046872">
    <property type="term" value="F:metal ion binding"/>
    <property type="evidence" value="ECO:0007669"/>
    <property type="project" value="UniProtKB-KW"/>
</dbReference>
<proteinExistence type="predicted"/>
<comment type="cofactor">
    <cofactor evidence="1">
        <name>Zn(2+)</name>
        <dbReference type="ChEBI" id="CHEBI:29105"/>
    </cofactor>
</comment>
<dbReference type="PANTHER" id="PTHR43114:SF6">
    <property type="entry name" value="ADENINE DEAMINASE"/>
    <property type="match status" value="1"/>
</dbReference>
<evidence type="ECO:0000259" key="7">
    <source>
        <dbReference type="Pfam" id="PF00962"/>
    </source>
</evidence>
<keyword evidence="9" id="KW-1185">Reference proteome</keyword>
<accession>A0AAU9J3N7</accession>
<keyword evidence="6" id="KW-0862">Zinc</keyword>
<evidence type="ECO:0000256" key="2">
    <source>
        <dbReference type="ARBA" id="ARBA00005058"/>
    </source>
</evidence>
<dbReference type="GO" id="GO:0006166">
    <property type="term" value="P:purine ribonucleoside salvage"/>
    <property type="evidence" value="ECO:0007669"/>
    <property type="project" value="UniProtKB-KW"/>
</dbReference>
<keyword evidence="4" id="KW-0660">Purine salvage</keyword>
<evidence type="ECO:0000313" key="8">
    <source>
        <dbReference type="EMBL" id="CAG9315279.1"/>
    </source>
</evidence>
<reference evidence="8" key="1">
    <citation type="submission" date="2021-09" db="EMBL/GenBank/DDBJ databases">
        <authorList>
            <consortium name="AG Swart"/>
            <person name="Singh M."/>
            <person name="Singh A."/>
            <person name="Seah K."/>
            <person name="Emmerich C."/>
        </authorList>
    </citation>
    <scope>NUCLEOTIDE SEQUENCE</scope>
    <source>
        <strain evidence="8">ATCC30299</strain>
    </source>
</reference>
<keyword evidence="5" id="KW-0378">Hydrolase</keyword>
<dbReference type="SUPFAM" id="SSF51556">
    <property type="entry name" value="Metallo-dependent hydrolases"/>
    <property type="match status" value="1"/>
</dbReference>